<sequence length="324" mass="37425">MFYKNPYYDANKKHHTPTGFCNLEPFVINPIDFAKWRKQRKVIAPIGGYKAFIEKWFQTADFSAIENGIWWLGHASTLIKINQKTILTDPVFSKCVSPLRFIGPRRRTPCPTAVAQLPKIDVIVISHNHYDHLDYPTIKQLIKRFPDVIICVPLGLKPKLLSWGANQVVELDWYDNLDISGLKLTAIPAHHWSRRAIFDTNRTLWCGWMMEYANRTIYFVGDTGYAKHFSELKQLFPNIDVALIPIGCYAPRWFMHNQHIDPQNALKIFKELACKRAIAIHWGAFELADDPLDEPPKILQSMSEPNLDDEQLFTILKIGEHTSI</sequence>
<dbReference type="RefSeq" id="WP_187755452.1">
    <property type="nucleotide sequence ID" value="NZ_JABURY010000015.1"/>
</dbReference>
<comment type="caution">
    <text evidence="2">The sequence shown here is derived from an EMBL/GenBank/DDBJ whole genome shotgun (WGS) entry which is preliminary data.</text>
</comment>
<evidence type="ECO:0000259" key="1">
    <source>
        <dbReference type="Pfam" id="PF12706"/>
    </source>
</evidence>
<gene>
    <name evidence="2" type="ORF">FcAc13_06810</name>
</gene>
<dbReference type="EMBL" id="JABURY010000015">
    <property type="protein sequence ID" value="MBC9131018.1"/>
    <property type="molecule type" value="Genomic_DNA"/>
</dbReference>
<dbReference type="Gene3D" id="3.60.15.10">
    <property type="entry name" value="Ribonuclease Z/Hydroxyacylglutathione hydrolase-like"/>
    <property type="match status" value="1"/>
</dbReference>
<dbReference type="Pfam" id="PF12706">
    <property type="entry name" value="Lactamase_B_2"/>
    <property type="match status" value="1"/>
</dbReference>
<dbReference type="SUPFAM" id="SSF56281">
    <property type="entry name" value="Metallo-hydrolase/oxidoreductase"/>
    <property type="match status" value="1"/>
</dbReference>
<keyword evidence="3" id="KW-1185">Reference proteome</keyword>
<proteinExistence type="predicted"/>
<dbReference type="Proteomes" id="UP000651208">
    <property type="component" value="Unassembled WGS sequence"/>
</dbReference>
<reference evidence="2 3" key="1">
    <citation type="submission" date="2020-06" db="EMBL/GenBank/DDBJ databases">
        <title>Frischella cerana isolated from Apis cerana gut homogenate.</title>
        <authorList>
            <person name="Wolter L.A."/>
            <person name="Suenami S."/>
            <person name="Miyazaki R."/>
        </authorList>
    </citation>
    <scope>NUCLEOTIDE SEQUENCE [LARGE SCALE GENOMIC DNA]</scope>
    <source>
        <strain evidence="2 3">Ac13</strain>
    </source>
</reference>
<name>A0ABR7QXR7_9GAMM</name>
<dbReference type="PANTHER" id="PTHR15032">
    <property type="entry name" value="N-ACYL-PHOSPHATIDYLETHANOLAMINE-HYDROLYZING PHOSPHOLIPASE D"/>
    <property type="match status" value="1"/>
</dbReference>
<protein>
    <submittedName>
        <fullName evidence="2">MBL fold metallo-hydrolase</fullName>
    </submittedName>
</protein>
<evidence type="ECO:0000313" key="3">
    <source>
        <dbReference type="Proteomes" id="UP000651208"/>
    </source>
</evidence>
<evidence type="ECO:0000313" key="2">
    <source>
        <dbReference type="EMBL" id="MBC9131018.1"/>
    </source>
</evidence>
<accession>A0ABR7QXR7</accession>
<feature type="domain" description="Metallo-beta-lactamase" evidence="1">
    <location>
        <begin position="85"/>
        <end position="282"/>
    </location>
</feature>
<organism evidence="2 3">
    <name type="scientific">Frischella japonica</name>
    <dbReference type="NCBI Taxonomy" id="2741544"/>
    <lineage>
        <taxon>Bacteria</taxon>
        <taxon>Pseudomonadati</taxon>
        <taxon>Pseudomonadota</taxon>
        <taxon>Gammaproteobacteria</taxon>
        <taxon>Orbales</taxon>
        <taxon>Orbaceae</taxon>
        <taxon>Frischella</taxon>
    </lineage>
</organism>
<dbReference type="InterPro" id="IPR036866">
    <property type="entry name" value="RibonucZ/Hydroxyglut_hydro"/>
</dbReference>
<dbReference type="PANTHER" id="PTHR15032:SF4">
    <property type="entry name" value="N-ACYL-PHOSPHATIDYLETHANOLAMINE-HYDROLYZING PHOSPHOLIPASE D"/>
    <property type="match status" value="1"/>
</dbReference>
<dbReference type="InterPro" id="IPR001279">
    <property type="entry name" value="Metallo-B-lactamas"/>
</dbReference>